<dbReference type="PROSITE" id="PS51257">
    <property type="entry name" value="PROKAR_LIPOPROTEIN"/>
    <property type="match status" value="1"/>
</dbReference>
<keyword evidence="4" id="KW-1185">Reference proteome</keyword>
<evidence type="ECO:0000256" key="1">
    <source>
        <dbReference type="PIRSR" id="PIRSR002703-1"/>
    </source>
</evidence>
<dbReference type="InterPro" id="IPR001938">
    <property type="entry name" value="Thaumatin"/>
</dbReference>
<dbReference type="SUPFAM" id="SSF49870">
    <property type="entry name" value="Osmotin, thaumatin-like protein"/>
    <property type="match status" value="1"/>
</dbReference>
<organism evidence="3 4">
    <name type="scientific">Collybiopsis luxurians FD-317 M1</name>
    <dbReference type="NCBI Taxonomy" id="944289"/>
    <lineage>
        <taxon>Eukaryota</taxon>
        <taxon>Fungi</taxon>
        <taxon>Dikarya</taxon>
        <taxon>Basidiomycota</taxon>
        <taxon>Agaricomycotina</taxon>
        <taxon>Agaricomycetes</taxon>
        <taxon>Agaricomycetidae</taxon>
        <taxon>Agaricales</taxon>
        <taxon>Marasmiineae</taxon>
        <taxon>Omphalotaceae</taxon>
        <taxon>Collybiopsis</taxon>
        <taxon>Collybiopsis luxurians</taxon>
    </lineage>
</organism>
<dbReference type="Gene3D" id="2.60.110.10">
    <property type="entry name" value="Thaumatin"/>
    <property type="match status" value="1"/>
</dbReference>
<dbReference type="OrthoDB" id="430315at2759"/>
<feature type="disulfide bond" evidence="1">
    <location>
        <begin position="150"/>
        <end position="218"/>
    </location>
</feature>
<proteinExistence type="predicted"/>
<feature type="disulfide bond" evidence="1">
    <location>
        <begin position="178"/>
        <end position="192"/>
    </location>
</feature>
<keyword evidence="1" id="KW-1015">Disulfide bond</keyword>
<sequence>MTIKILIVASLISFACNANANRTVPVVNSCAFTIWPGMHTAGSSVLDQVNGWEQAAGSTVTFDVPDNWSGASIWGRTECDFLTVQGPTSCVTGGCQGGLICTGTGATLATAAELTLSASLLDIHDISVVDSFNLPMTLIASNPSCASASCPVNLNPECPVELQVLDPAGAVVGCNSACSANLDGNPTNSSNCCTGSHNTPLTCPSSQVTDYAFFKNACPDAMVFVYDENLSSLPCLADLRSNYTLTFCP</sequence>
<dbReference type="HOGENOM" id="CLU_043181_4_0_1"/>
<dbReference type="Pfam" id="PF00314">
    <property type="entry name" value="Thaumatin"/>
    <property type="match status" value="1"/>
</dbReference>
<keyword evidence="2" id="KW-0732">Signal</keyword>
<dbReference type="InterPro" id="IPR037176">
    <property type="entry name" value="Osmotin/thaumatin-like_sf"/>
</dbReference>
<dbReference type="PROSITE" id="PS51367">
    <property type="entry name" value="THAUMATIN_2"/>
    <property type="match status" value="1"/>
</dbReference>
<reference evidence="3 4" key="1">
    <citation type="submission" date="2014-04" db="EMBL/GenBank/DDBJ databases">
        <title>Evolutionary Origins and Diversification of the Mycorrhizal Mutualists.</title>
        <authorList>
            <consortium name="DOE Joint Genome Institute"/>
            <consortium name="Mycorrhizal Genomics Consortium"/>
            <person name="Kohler A."/>
            <person name="Kuo A."/>
            <person name="Nagy L.G."/>
            <person name="Floudas D."/>
            <person name="Copeland A."/>
            <person name="Barry K.W."/>
            <person name="Cichocki N."/>
            <person name="Veneault-Fourrey C."/>
            <person name="LaButti K."/>
            <person name="Lindquist E.A."/>
            <person name="Lipzen A."/>
            <person name="Lundell T."/>
            <person name="Morin E."/>
            <person name="Murat C."/>
            <person name="Riley R."/>
            <person name="Ohm R."/>
            <person name="Sun H."/>
            <person name="Tunlid A."/>
            <person name="Henrissat B."/>
            <person name="Grigoriev I.V."/>
            <person name="Hibbett D.S."/>
            <person name="Martin F."/>
        </authorList>
    </citation>
    <scope>NUCLEOTIDE SEQUENCE [LARGE SCALE GENOMIC DNA]</scope>
    <source>
        <strain evidence="3 4">FD-317 M1</strain>
    </source>
</reference>
<dbReference type="Proteomes" id="UP000053593">
    <property type="component" value="Unassembled WGS sequence"/>
</dbReference>
<feature type="disulfide bond" evidence="1">
    <location>
        <begin position="158"/>
        <end position="174"/>
    </location>
</feature>
<evidence type="ECO:0008006" key="5">
    <source>
        <dbReference type="Google" id="ProtNLM"/>
    </source>
</evidence>
<feature type="signal peptide" evidence="2">
    <location>
        <begin position="1"/>
        <end position="20"/>
    </location>
</feature>
<dbReference type="EMBL" id="KN834818">
    <property type="protein sequence ID" value="KIK54220.1"/>
    <property type="molecule type" value="Genomic_DNA"/>
</dbReference>
<feature type="disulfide bond" evidence="1">
    <location>
        <begin position="95"/>
        <end position="101"/>
    </location>
</feature>
<dbReference type="PRINTS" id="PR00347">
    <property type="entry name" value="THAUMATIN"/>
</dbReference>
<name>A0A0D0AUI6_9AGAR</name>
<dbReference type="PIRSF" id="PIRSF002703">
    <property type="entry name" value="Thaumatin"/>
    <property type="match status" value="1"/>
</dbReference>
<evidence type="ECO:0000313" key="4">
    <source>
        <dbReference type="Proteomes" id="UP000053593"/>
    </source>
</evidence>
<feature type="chain" id="PRO_5002207706" description="Thaumatin-like protein" evidence="2">
    <location>
        <begin position="21"/>
        <end position="249"/>
    </location>
</feature>
<feature type="disulfide bond" evidence="1">
    <location>
        <begin position="30"/>
        <end position="248"/>
    </location>
</feature>
<feature type="disulfide bond" evidence="1">
    <location>
        <begin position="193"/>
        <end position="203"/>
    </location>
</feature>
<feature type="disulfide bond" evidence="1">
    <location>
        <begin position="145"/>
        <end position="235"/>
    </location>
</feature>
<dbReference type="SMART" id="SM00205">
    <property type="entry name" value="THN"/>
    <property type="match status" value="1"/>
</dbReference>
<dbReference type="PANTHER" id="PTHR31048">
    <property type="entry name" value="OS03G0233200 PROTEIN"/>
    <property type="match status" value="1"/>
</dbReference>
<feature type="disulfide bond" evidence="1">
    <location>
        <begin position="79"/>
        <end position="90"/>
    </location>
</feature>
<evidence type="ECO:0000256" key="2">
    <source>
        <dbReference type="SAM" id="SignalP"/>
    </source>
</evidence>
<gene>
    <name evidence="3" type="ORF">GYMLUDRAFT_264738</name>
</gene>
<evidence type="ECO:0000313" key="3">
    <source>
        <dbReference type="EMBL" id="KIK54220.1"/>
    </source>
</evidence>
<protein>
    <recommendedName>
        <fullName evidence="5">Thaumatin-like protein</fullName>
    </recommendedName>
</protein>
<accession>A0A0D0AUI6</accession>
<dbReference type="AlphaFoldDB" id="A0A0D0AUI6"/>